<proteinExistence type="predicted"/>
<dbReference type="Proteomes" id="UP000627292">
    <property type="component" value="Unassembled WGS sequence"/>
</dbReference>
<sequence>MPNKKESFFADFLKGLEKDKIDSGKSVETIEQRRYFLIVTEGKNTEPLYFEHFRQLLPRHMMETIVITGQGRNTIEIVETAIAKRDERSRSASKPAFDEVWAVFDKDDFTDKDFDTAVSMAQNANIEPGYSNECFEFWYVLHFQYQNNALHRNQYTDILSDQLGRKYGKGKADAIAMIKLISEKGNVAQAIKYGYMLEREHTGKNPAKKNPYTRIYLLVEKLLAYVEQH</sequence>
<organism evidence="1 2">
    <name type="scientific">Filimonas zeae</name>
    <dbReference type="NCBI Taxonomy" id="1737353"/>
    <lineage>
        <taxon>Bacteria</taxon>
        <taxon>Pseudomonadati</taxon>
        <taxon>Bacteroidota</taxon>
        <taxon>Chitinophagia</taxon>
        <taxon>Chitinophagales</taxon>
        <taxon>Chitinophagaceae</taxon>
        <taxon>Filimonas</taxon>
    </lineage>
</organism>
<name>A0A917J1R4_9BACT</name>
<gene>
    <name evidence="1" type="ORF">GCM10011379_33610</name>
</gene>
<dbReference type="InterPro" id="IPR025591">
    <property type="entry name" value="RloB"/>
</dbReference>
<protein>
    <recommendedName>
        <fullName evidence="3">RloB-like protein</fullName>
    </recommendedName>
</protein>
<dbReference type="EMBL" id="BMIB01000003">
    <property type="protein sequence ID" value="GGH72794.1"/>
    <property type="molecule type" value="Genomic_DNA"/>
</dbReference>
<evidence type="ECO:0008006" key="3">
    <source>
        <dbReference type="Google" id="ProtNLM"/>
    </source>
</evidence>
<dbReference type="Pfam" id="PF13707">
    <property type="entry name" value="RloB"/>
    <property type="match status" value="1"/>
</dbReference>
<comment type="caution">
    <text evidence="1">The sequence shown here is derived from an EMBL/GenBank/DDBJ whole genome shotgun (WGS) entry which is preliminary data.</text>
</comment>
<dbReference type="AlphaFoldDB" id="A0A917J1R4"/>
<dbReference type="RefSeq" id="WP_188954323.1">
    <property type="nucleotide sequence ID" value="NZ_BMIB01000003.1"/>
</dbReference>
<reference evidence="1" key="2">
    <citation type="submission" date="2020-09" db="EMBL/GenBank/DDBJ databases">
        <authorList>
            <person name="Sun Q."/>
            <person name="Zhou Y."/>
        </authorList>
    </citation>
    <scope>NUCLEOTIDE SEQUENCE</scope>
    <source>
        <strain evidence="1">CGMCC 1.15290</strain>
    </source>
</reference>
<evidence type="ECO:0000313" key="1">
    <source>
        <dbReference type="EMBL" id="GGH72794.1"/>
    </source>
</evidence>
<keyword evidence="2" id="KW-1185">Reference proteome</keyword>
<reference evidence="1" key="1">
    <citation type="journal article" date="2014" name="Int. J. Syst. Evol. Microbiol.">
        <title>Complete genome sequence of Corynebacterium casei LMG S-19264T (=DSM 44701T), isolated from a smear-ripened cheese.</title>
        <authorList>
            <consortium name="US DOE Joint Genome Institute (JGI-PGF)"/>
            <person name="Walter F."/>
            <person name="Albersmeier A."/>
            <person name="Kalinowski J."/>
            <person name="Ruckert C."/>
        </authorList>
    </citation>
    <scope>NUCLEOTIDE SEQUENCE</scope>
    <source>
        <strain evidence="1">CGMCC 1.15290</strain>
    </source>
</reference>
<accession>A0A917J1R4</accession>
<evidence type="ECO:0000313" key="2">
    <source>
        <dbReference type="Proteomes" id="UP000627292"/>
    </source>
</evidence>